<evidence type="ECO:0000313" key="4">
    <source>
        <dbReference type="EMBL" id="KAL3860488.1"/>
    </source>
</evidence>
<keyword evidence="2 3" id="KW-0040">ANK repeat</keyword>
<evidence type="ECO:0000256" key="2">
    <source>
        <dbReference type="ARBA" id="ARBA00023043"/>
    </source>
</evidence>
<dbReference type="Gene3D" id="1.25.40.20">
    <property type="entry name" value="Ankyrin repeat-containing domain"/>
    <property type="match status" value="1"/>
</dbReference>
<name>A0ABD3VIY1_SINWO</name>
<comment type="caution">
    <text evidence="4">The sequence shown here is derived from an EMBL/GenBank/DDBJ whole genome shotgun (WGS) entry which is preliminary data.</text>
</comment>
<evidence type="ECO:0000313" key="5">
    <source>
        <dbReference type="EMBL" id="KAL3860489.1"/>
    </source>
</evidence>
<dbReference type="InterPro" id="IPR002110">
    <property type="entry name" value="Ankyrin_rpt"/>
</dbReference>
<dbReference type="EMBL" id="JBJQND010000012">
    <property type="protein sequence ID" value="KAL3860489.1"/>
    <property type="molecule type" value="Genomic_DNA"/>
</dbReference>
<sequence>MEQDDYSKVPHHGRRSSIHLDLEIDSDLFASPGSATNMGLSRQECRMKEKVEEPIRCNLSIEKSLVSVLSFVNMPKMSTDVRQQISNATTVHSVTSTSDIFAEKLVIQDEKELVIPPVKIEHVHCSTMQRSEIRKLGVKNAWSNIKIVVDFSELDQDGDSLINQAIIHNCRELCMVLICFAPNVECLNRVNSLRQTAMHLAILTEQLEIAEALVIHGADLSSQDFRGNTPLHLACRDGNFDAVHALLKSGHQRMDQSLEIRNVDGLTCFLLAVRAPQNRLGILEALIDTGANVNAIDAKNGRTALHFAADNRDLELLNFLLKCSDIDVDVESFDGKTALYIAYWRNFKDAVRILRRNGAVFDYNKLNDLTSDEEN</sequence>
<evidence type="ECO:0000313" key="6">
    <source>
        <dbReference type="Proteomes" id="UP001634394"/>
    </source>
</evidence>
<dbReference type="Proteomes" id="UP001634394">
    <property type="component" value="Unassembled WGS sequence"/>
</dbReference>
<dbReference type="InterPro" id="IPR036770">
    <property type="entry name" value="Ankyrin_rpt-contain_sf"/>
</dbReference>
<dbReference type="AlphaFoldDB" id="A0ABD3VIY1"/>
<dbReference type="Pfam" id="PF12796">
    <property type="entry name" value="Ank_2"/>
    <property type="match status" value="2"/>
</dbReference>
<dbReference type="PROSITE" id="PS50297">
    <property type="entry name" value="ANK_REP_REGION"/>
    <property type="match status" value="3"/>
</dbReference>
<dbReference type="PROSITE" id="PS50088">
    <property type="entry name" value="ANK_REPEAT"/>
    <property type="match status" value="4"/>
</dbReference>
<reference evidence="4 6" key="1">
    <citation type="submission" date="2024-11" db="EMBL/GenBank/DDBJ databases">
        <title>Chromosome-level genome assembly of the freshwater bivalve Anodonta woodiana.</title>
        <authorList>
            <person name="Chen X."/>
        </authorList>
    </citation>
    <scope>NUCLEOTIDE SEQUENCE [LARGE SCALE GENOMIC DNA]</scope>
    <source>
        <strain evidence="4">MN2024</strain>
        <tissue evidence="4">Gills</tissue>
    </source>
</reference>
<accession>A0ABD3VIY1</accession>
<keyword evidence="1" id="KW-0677">Repeat</keyword>
<dbReference type="EMBL" id="JBJQND010000012">
    <property type="protein sequence ID" value="KAL3860488.1"/>
    <property type="molecule type" value="Genomic_DNA"/>
</dbReference>
<protein>
    <submittedName>
        <fullName evidence="4">Uncharacterized protein</fullName>
    </submittedName>
</protein>
<dbReference type="PANTHER" id="PTHR46680">
    <property type="entry name" value="NF-KAPPA-B INHIBITOR ALPHA"/>
    <property type="match status" value="1"/>
</dbReference>
<feature type="repeat" description="ANK" evidence="3">
    <location>
        <begin position="264"/>
        <end position="298"/>
    </location>
</feature>
<proteinExistence type="predicted"/>
<keyword evidence="6" id="KW-1185">Reference proteome</keyword>
<dbReference type="InterPro" id="IPR051070">
    <property type="entry name" value="NF-kappa-B_inhibitor"/>
</dbReference>
<feature type="repeat" description="ANK" evidence="3">
    <location>
        <begin position="193"/>
        <end position="225"/>
    </location>
</feature>
<dbReference type="PRINTS" id="PR01415">
    <property type="entry name" value="ANKYRIN"/>
</dbReference>
<evidence type="ECO:0000256" key="1">
    <source>
        <dbReference type="ARBA" id="ARBA00022737"/>
    </source>
</evidence>
<feature type="repeat" description="ANK" evidence="3">
    <location>
        <begin position="300"/>
        <end position="322"/>
    </location>
</feature>
<dbReference type="PANTHER" id="PTHR46680:SF3">
    <property type="entry name" value="NF-KAPPA-B INHIBITOR CACTUS"/>
    <property type="match status" value="1"/>
</dbReference>
<feature type="repeat" description="ANK" evidence="3">
    <location>
        <begin position="226"/>
        <end position="250"/>
    </location>
</feature>
<evidence type="ECO:0000256" key="3">
    <source>
        <dbReference type="PROSITE-ProRule" id="PRU00023"/>
    </source>
</evidence>
<gene>
    <name evidence="4" type="ORF">ACJMK2_010610</name>
    <name evidence="5" type="ORF">ACJMK2_010611</name>
</gene>
<organism evidence="4 6">
    <name type="scientific">Sinanodonta woodiana</name>
    <name type="common">Chinese pond mussel</name>
    <name type="synonym">Anodonta woodiana</name>
    <dbReference type="NCBI Taxonomy" id="1069815"/>
    <lineage>
        <taxon>Eukaryota</taxon>
        <taxon>Metazoa</taxon>
        <taxon>Spiralia</taxon>
        <taxon>Lophotrochozoa</taxon>
        <taxon>Mollusca</taxon>
        <taxon>Bivalvia</taxon>
        <taxon>Autobranchia</taxon>
        <taxon>Heteroconchia</taxon>
        <taxon>Palaeoheterodonta</taxon>
        <taxon>Unionida</taxon>
        <taxon>Unionoidea</taxon>
        <taxon>Unionidae</taxon>
        <taxon>Unioninae</taxon>
        <taxon>Sinanodonta</taxon>
    </lineage>
</organism>
<dbReference type="SUPFAM" id="SSF48403">
    <property type="entry name" value="Ankyrin repeat"/>
    <property type="match status" value="1"/>
</dbReference>
<dbReference type="Pfam" id="PF00023">
    <property type="entry name" value="Ank"/>
    <property type="match status" value="1"/>
</dbReference>
<dbReference type="SMART" id="SM00248">
    <property type="entry name" value="ANK"/>
    <property type="match status" value="6"/>
</dbReference>